<dbReference type="SMART" id="SM00130">
    <property type="entry name" value="KR"/>
    <property type="match status" value="1"/>
</dbReference>
<keyword evidence="5 15" id="KW-0645">Protease</keyword>
<dbReference type="Gene3D" id="2.40.10.10">
    <property type="entry name" value="Trypsin-like serine proteases"/>
    <property type="match status" value="2"/>
</dbReference>
<dbReference type="AlphaFoldDB" id="A0A4W4HMJ6"/>
<comment type="subcellular location">
    <subcellularLocation>
        <location evidence="1">Secreted</location>
        <location evidence="1">Extracellular space</location>
    </subcellularLocation>
</comment>
<dbReference type="PROSITE" id="PS00134">
    <property type="entry name" value="TRYPSIN_HIS"/>
    <property type="match status" value="1"/>
</dbReference>
<protein>
    <recommendedName>
        <fullName evidence="13">trypsin</fullName>
        <ecNumber evidence="13">3.4.21.4</ecNumber>
    </recommendedName>
</protein>
<feature type="domain" description="Kringle" evidence="17">
    <location>
        <begin position="37"/>
        <end position="104"/>
    </location>
</feature>
<reference evidence="20" key="2">
    <citation type="journal article" date="2017" name="Sci. Adv.">
        <title>A tail of two voltages: Proteomic comparison of the three electric organs of the electric eel.</title>
        <authorList>
            <person name="Traeger L.L."/>
            <person name="Sabat G."/>
            <person name="Barrett-Wilt G.A."/>
            <person name="Wells G.B."/>
            <person name="Sussman M.R."/>
        </authorList>
    </citation>
    <scope>NUCLEOTIDE SEQUENCE [LARGE SCALE GENOMIC DNA]</scope>
</reference>
<keyword evidence="8 15" id="KW-0720">Serine protease</keyword>
<keyword evidence="11" id="KW-0617">Plasminogen activation</keyword>
<feature type="domain" description="Peptidase S1" evidence="18">
    <location>
        <begin position="132"/>
        <end position="372"/>
    </location>
</feature>
<evidence type="ECO:0000256" key="16">
    <source>
        <dbReference type="SAM" id="SignalP"/>
    </source>
</evidence>
<dbReference type="EC" id="3.4.21.4" evidence="13"/>
<keyword evidence="2" id="KW-0964">Secreted</keyword>
<dbReference type="PRINTS" id="PR00018">
    <property type="entry name" value="KRINGLE"/>
</dbReference>
<dbReference type="InterPro" id="IPR043504">
    <property type="entry name" value="Peptidase_S1_PA_chymotrypsin"/>
</dbReference>
<dbReference type="STRING" id="8005.ENSEEEP00000050502"/>
<gene>
    <name evidence="19" type="primary">plaua</name>
</gene>
<keyword evidence="7 15" id="KW-0378">Hydrolase</keyword>
<dbReference type="CDD" id="cd00190">
    <property type="entry name" value="Tryp_SPc"/>
    <property type="match status" value="1"/>
</dbReference>
<dbReference type="Ensembl" id="ENSEEET00000051056.2">
    <property type="protein sequence ID" value="ENSEEEP00000050502.2"/>
    <property type="gene ID" value="ENSEEEG00000023745.2"/>
</dbReference>
<dbReference type="Pfam" id="PF00089">
    <property type="entry name" value="Trypsin"/>
    <property type="match status" value="1"/>
</dbReference>
<dbReference type="InterPro" id="IPR033116">
    <property type="entry name" value="TRYPSIN_SER"/>
</dbReference>
<dbReference type="PANTHER" id="PTHR24264:SF38">
    <property type="entry name" value="UROKINASE-TYPE PLASMINOGEN ACTIVATOR"/>
    <property type="match status" value="1"/>
</dbReference>
<reference evidence="20" key="1">
    <citation type="journal article" date="2014" name="Science">
        <title>Nonhuman genetics. Genomic basis for the convergent evolution of electric organs.</title>
        <authorList>
            <person name="Gallant J.R."/>
            <person name="Traeger L.L."/>
            <person name="Volkening J.D."/>
            <person name="Moffett H."/>
            <person name="Chen P.H."/>
            <person name="Novina C.D."/>
            <person name="Phillips G.N.Jr."/>
            <person name="Anand R."/>
            <person name="Wells G.B."/>
            <person name="Pinch M."/>
            <person name="Guth R."/>
            <person name="Unguez G.A."/>
            <person name="Albert J.S."/>
            <person name="Zakon H.H."/>
            <person name="Samanta M.P."/>
            <person name="Sussman M.R."/>
        </authorList>
    </citation>
    <scope>NUCLEOTIDE SEQUENCE [LARGE SCALE GENOMIC DNA]</scope>
</reference>
<keyword evidence="6 16" id="KW-0732">Signal</keyword>
<dbReference type="PANTHER" id="PTHR24264">
    <property type="entry name" value="TRYPSIN-RELATED"/>
    <property type="match status" value="1"/>
</dbReference>
<keyword evidence="3" id="KW-0245">EGF-like domain</keyword>
<evidence type="ECO:0000256" key="10">
    <source>
        <dbReference type="ARBA" id="ARBA00023157"/>
    </source>
</evidence>
<dbReference type="Proteomes" id="UP000314983">
    <property type="component" value="Chromosome 11"/>
</dbReference>
<dbReference type="InterPro" id="IPR038178">
    <property type="entry name" value="Kringle_sf"/>
</dbReference>
<evidence type="ECO:0000256" key="4">
    <source>
        <dbReference type="ARBA" id="ARBA00022572"/>
    </source>
</evidence>
<evidence type="ECO:0000256" key="13">
    <source>
        <dbReference type="ARBA" id="ARBA00038868"/>
    </source>
</evidence>
<dbReference type="Pfam" id="PF00051">
    <property type="entry name" value="Kringle"/>
    <property type="match status" value="1"/>
</dbReference>
<dbReference type="SUPFAM" id="SSF50494">
    <property type="entry name" value="Trypsin-like serine proteases"/>
    <property type="match status" value="1"/>
</dbReference>
<keyword evidence="20" id="KW-1185">Reference proteome</keyword>
<keyword evidence="4 14" id="KW-0420">Kringle</keyword>
<reference evidence="19" key="3">
    <citation type="submission" date="2020-05" db="EMBL/GenBank/DDBJ databases">
        <title>Electrophorus electricus (electric eel) genome, fEleEle1, primary haplotype.</title>
        <authorList>
            <person name="Myers G."/>
            <person name="Meyer A."/>
            <person name="Fedrigo O."/>
            <person name="Formenti G."/>
            <person name="Rhie A."/>
            <person name="Tracey A."/>
            <person name="Sims Y."/>
            <person name="Jarvis E.D."/>
        </authorList>
    </citation>
    <scope>NUCLEOTIDE SEQUENCE [LARGE SCALE GENOMIC DNA]</scope>
</reference>
<dbReference type="GO" id="GO:0033628">
    <property type="term" value="P:regulation of cell adhesion mediated by integrin"/>
    <property type="evidence" value="ECO:0007669"/>
    <property type="project" value="TreeGrafter"/>
</dbReference>
<dbReference type="InterPro" id="IPR018114">
    <property type="entry name" value="TRYPSIN_HIS"/>
</dbReference>
<name>A0A4W4HMJ6_ELEEL</name>
<evidence type="ECO:0000259" key="18">
    <source>
        <dbReference type="PROSITE" id="PS50240"/>
    </source>
</evidence>
<dbReference type="InterPro" id="IPR018056">
    <property type="entry name" value="Kringle_CS"/>
</dbReference>
<evidence type="ECO:0000256" key="9">
    <source>
        <dbReference type="ARBA" id="ARBA00023145"/>
    </source>
</evidence>
<evidence type="ECO:0000256" key="6">
    <source>
        <dbReference type="ARBA" id="ARBA00022729"/>
    </source>
</evidence>
<dbReference type="InterPro" id="IPR013806">
    <property type="entry name" value="Kringle-like"/>
</dbReference>
<dbReference type="InterPro" id="IPR009003">
    <property type="entry name" value="Peptidase_S1_PA"/>
</dbReference>
<keyword evidence="9" id="KW-0865">Zymogen</keyword>
<dbReference type="GO" id="GO:0004252">
    <property type="term" value="F:serine-type endopeptidase activity"/>
    <property type="evidence" value="ECO:0007669"/>
    <property type="project" value="UniProtKB-EC"/>
</dbReference>
<dbReference type="Gene3D" id="2.40.20.10">
    <property type="entry name" value="Plasminogen Kringle 4"/>
    <property type="match status" value="1"/>
</dbReference>
<dbReference type="InterPro" id="IPR000001">
    <property type="entry name" value="Kringle"/>
</dbReference>
<dbReference type="PROSITE" id="PS50070">
    <property type="entry name" value="KRINGLE_2"/>
    <property type="match status" value="1"/>
</dbReference>
<keyword evidence="10" id="KW-1015">Disulfide bond</keyword>
<evidence type="ECO:0000256" key="2">
    <source>
        <dbReference type="ARBA" id="ARBA00022525"/>
    </source>
</evidence>
<dbReference type="OMA" id="SNGQCAV"/>
<evidence type="ECO:0000259" key="17">
    <source>
        <dbReference type="PROSITE" id="PS50070"/>
    </source>
</evidence>
<evidence type="ECO:0000256" key="7">
    <source>
        <dbReference type="ARBA" id="ARBA00022801"/>
    </source>
</evidence>
<comment type="catalytic activity">
    <reaction evidence="12">
        <text>Preferential cleavage: Arg-|-Xaa, Lys-|-Xaa.</text>
        <dbReference type="EC" id="3.4.21.4"/>
    </reaction>
</comment>
<accession>A0A4W4HMJ6</accession>
<evidence type="ECO:0000256" key="12">
    <source>
        <dbReference type="ARBA" id="ARBA00036320"/>
    </source>
</evidence>
<evidence type="ECO:0000256" key="5">
    <source>
        <dbReference type="ARBA" id="ARBA00022670"/>
    </source>
</evidence>
<reference evidence="19" key="4">
    <citation type="submission" date="2025-08" db="UniProtKB">
        <authorList>
            <consortium name="Ensembl"/>
        </authorList>
    </citation>
    <scope>IDENTIFICATION</scope>
</reference>
<dbReference type="PROSITE" id="PS00021">
    <property type="entry name" value="KRINGLE_1"/>
    <property type="match status" value="1"/>
</dbReference>
<dbReference type="PROSITE" id="PS50240">
    <property type="entry name" value="TRYPSIN_DOM"/>
    <property type="match status" value="1"/>
</dbReference>
<dbReference type="PRINTS" id="PR00722">
    <property type="entry name" value="CHYMOTRYPSIN"/>
</dbReference>
<evidence type="ECO:0000313" key="20">
    <source>
        <dbReference type="Proteomes" id="UP000314983"/>
    </source>
</evidence>
<dbReference type="SMART" id="SM00020">
    <property type="entry name" value="Tryp_SPc"/>
    <property type="match status" value="1"/>
</dbReference>
<dbReference type="GO" id="GO:0031639">
    <property type="term" value="P:plasminogen activation"/>
    <property type="evidence" value="ECO:0007669"/>
    <property type="project" value="Ensembl"/>
</dbReference>
<reference evidence="19" key="5">
    <citation type="submission" date="2025-09" db="UniProtKB">
        <authorList>
            <consortium name="Ensembl"/>
        </authorList>
    </citation>
    <scope>IDENTIFICATION</scope>
</reference>
<dbReference type="SUPFAM" id="SSF57440">
    <property type="entry name" value="Kringle-like"/>
    <property type="match status" value="1"/>
</dbReference>
<feature type="chain" id="PRO_5044244592" description="trypsin" evidence="16">
    <location>
        <begin position="18"/>
        <end position="386"/>
    </location>
</feature>
<evidence type="ECO:0000256" key="11">
    <source>
        <dbReference type="ARBA" id="ARBA00023202"/>
    </source>
</evidence>
<proteinExistence type="predicted"/>
<comment type="caution">
    <text evidence="14">Lacks conserved residue(s) required for the propagation of feature annotation.</text>
</comment>
<dbReference type="GeneTree" id="ENSGT00940000164426"/>
<dbReference type="FunFam" id="2.40.10.10:FF:000003">
    <property type="entry name" value="Transmembrane serine protease 3"/>
    <property type="match status" value="1"/>
</dbReference>
<evidence type="ECO:0000256" key="15">
    <source>
        <dbReference type="RuleBase" id="RU363034"/>
    </source>
</evidence>
<evidence type="ECO:0000313" key="19">
    <source>
        <dbReference type="Ensembl" id="ENSEEEP00000050502.2"/>
    </source>
</evidence>
<dbReference type="InterPro" id="IPR050127">
    <property type="entry name" value="Serine_Proteases_S1"/>
</dbReference>
<evidence type="ECO:0000256" key="8">
    <source>
        <dbReference type="ARBA" id="ARBA00022825"/>
    </source>
</evidence>
<evidence type="ECO:0000256" key="1">
    <source>
        <dbReference type="ARBA" id="ARBA00004239"/>
    </source>
</evidence>
<dbReference type="PROSITE" id="PS00135">
    <property type="entry name" value="TRYPSIN_SER"/>
    <property type="match status" value="1"/>
</dbReference>
<feature type="signal peptide" evidence="16">
    <location>
        <begin position="1"/>
        <end position="17"/>
    </location>
</feature>
<sequence>MKLLVTLMMWCLHDVAAVWRKKAEVYGLAQCVEDGSNGSEYSGTISVTASHHRCLSWNISKHLQIIYGLGSHKYCRNPDNSPMPWCLVRRNKLIVREFCKIPRCEVKPSKLESIQDTETTCGKRIQKRIYRIVGGVKSTIESQPWVASIFKGEAFQCGGTLITPCWVLTAAHCFPEGAKTSIHRFSVHLGKNAINETNLRKEQMFKVAKLVIHEDYTGNNYNNDIALLQIVDNSGQCAHRTHSVRTVCLPPPQQMLPSGSFCDIAGYGREKNSVYFSRFLKEAQVKLISQKVCQHNDYYGAEVTNNMFCAASPIWTEDACQGDSGGPLVCEMNGRMFLFGVISWGHGCATEFNPGVYTKVTNYNQWIAQHTGLPSFTKGIMYPQKD</sequence>
<dbReference type="InterPro" id="IPR001314">
    <property type="entry name" value="Peptidase_S1A"/>
</dbReference>
<evidence type="ECO:0000256" key="3">
    <source>
        <dbReference type="ARBA" id="ARBA00022536"/>
    </source>
</evidence>
<dbReference type="GO" id="GO:0005615">
    <property type="term" value="C:extracellular space"/>
    <property type="evidence" value="ECO:0007669"/>
    <property type="project" value="TreeGrafter"/>
</dbReference>
<dbReference type="InterPro" id="IPR001254">
    <property type="entry name" value="Trypsin_dom"/>
</dbReference>
<organism evidence="19 20">
    <name type="scientific">Electrophorus electricus</name>
    <name type="common">Electric eel</name>
    <name type="synonym">Gymnotus electricus</name>
    <dbReference type="NCBI Taxonomy" id="8005"/>
    <lineage>
        <taxon>Eukaryota</taxon>
        <taxon>Metazoa</taxon>
        <taxon>Chordata</taxon>
        <taxon>Craniata</taxon>
        <taxon>Vertebrata</taxon>
        <taxon>Euteleostomi</taxon>
        <taxon>Actinopterygii</taxon>
        <taxon>Neopterygii</taxon>
        <taxon>Teleostei</taxon>
        <taxon>Ostariophysi</taxon>
        <taxon>Gymnotiformes</taxon>
        <taxon>Gymnotoidei</taxon>
        <taxon>Gymnotidae</taxon>
        <taxon>Electrophorus</taxon>
    </lineage>
</organism>
<evidence type="ECO:0000256" key="14">
    <source>
        <dbReference type="PROSITE-ProRule" id="PRU00121"/>
    </source>
</evidence>